<evidence type="ECO:0000313" key="1">
    <source>
        <dbReference type="EMBL" id="KAH7932963.1"/>
    </source>
</evidence>
<evidence type="ECO:0000313" key="2">
    <source>
        <dbReference type="Proteomes" id="UP000821865"/>
    </source>
</evidence>
<proteinExistence type="predicted"/>
<name>A0ACB8C2A2_DERSI</name>
<sequence>MNSPYKGTSSKNIAIQIPRCNTRRPTKLFISTPKRISKKSNRLKGHIWNLARHSYNPYTVGRTLWKAIAVPATTYADGALAYSSETIKCLERHQIELGRWLLGGGMATANAAVSGEMSWFSYKARGARSKIQSAGRLKFMANTD</sequence>
<comment type="caution">
    <text evidence="1">The sequence shown here is derived from an EMBL/GenBank/DDBJ whole genome shotgun (WGS) entry which is preliminary data.</text>
</comment>
<gene>
    <name evidence="1" type="ORF">HPB49_005284</name>
</gene>
<accession>A0ACB8C2A2</accession>
<protein>
    <submittedName>
        <fullName evidence="1">Uncharacterized protein</fullName>
    </submittedName>
</protein>
<keyword evidence="2" id="KW-1185">Reference proteome</keyword>
<organism evidence="1 2">
    <name type="scientific">Dermacentor silvarum</name>
    <name type="common">Tick</name>
    <dbReference type="NCBI Taxonomy" id="543639"/>
    <lineage>
        <taxon>Eukaryota</taxon>
        <taxon>Metazoa</taxon>
        <taxon>Ecdysozoa</taxon>
        <taxon>Arthropoda</taxon>
        <taxon>Chelicerata</taxon>
        <taxon>Arachnida</taxon>
        <taxon>Acari</taxon>
        <taxon>Parasitiformes</taxon>
        <taxon>Ixodida</taxon>
        <taxon>Ixodoidea</taxon>
        <taxon>Ixodidae</taxon>
        <taxon>Rhipicephalinae</taxon>
        <taxon>Dermacentor</taxon>
    </lineage>
</organism>
<reference evidence="1" key="1">
    <citation type="submission" date="2020-05" db="EMBL/GenBank/DDBJ databases">
        <title>Large-scale comparative analyses of tick genomes elucidate their genetic diversity and vector capacities.</title>
        <authorList>
            <person name="Jia N."/>
            <person name="Wang J."/>
            <person name="Shi W."/>
            <person name="Du L."/>
            <person name="Sun Y."/>
            <person name="Zhan W."/>
            <person name="Jiang J."/>
            <person name="Wang Q."/>
            <person name="Zhang B."/>
            <person name="Ji P."/>
            <person name="Sakyi L.B."/>
            <person name="Cui X."/>
            <person name="Yuan T."/>
            <person name="Jiang B."/>
            <person name="Yang W."/>
            <person name="Lam T.T.-Y."/>
            <person name="Chang Q."/>
            <person name="Ding S."/>
            <person name="Wang X."/>
            <person name="Zhu J."/>
            <person name="Ruan X."/>
            <person name="Zhao L."/>
            <person name="Wei J."/>
            <person name="Que T."/>
            <person name="Du C."/>
            <person name="Cheng J."/>
            <person name="Dai P."/>
            <person name="Han X."/>
            <person name="Huang E."/>
            <person name="Gao Y."/>
            <person name="Liu J."/>
            <person name="Shao H."/>
            <person name="Ye R."/>
            <person name="Li L."/>
            <person name="Wei W."/>
            <person name="Wang X."/>
            <person name="Wang C."/>
            <person name="Yang T."/>
            <person name="Huo Q."/>
            <person name="Li W."/>
            <person name="Guo W."/>
            <person name="Chen H."/>
            <person name="Zhou L."/>
            <person name="Ni X."/>
            <person name="Tian J."/>
            <person name="Zhou Y."/>
            <person name="Sheng Y."/>
            <person name="Liu T."/>
            <person name="Pan Y."/>
            <person name="Xia L."/>
            <person name="Li J."/>
            <person name="Zhao F."/>
            <person name="Cao W."/>
        </authorList>
    </citation>
    <scope>NUCLEOTIDE SEQUENCE</scope>
    <source>
        <strain evidence="1">Dsil-2018</strain>
    </source>
</reference>
<dbReference type="Proteomes" id="UP000821865">
    <property type="component" value="Chromosome 9"/>
</dbReference>
<dbReference type="EMBL" id="CM023478">
    <property type="protein sequence ID" value="KAH7932963.1"/>
    <property type="molecule type" value="Genomic_DNA"/>
</dbReference>